<organism evidence="6 7">
    <name type="scientific">Povalibacter uvarum</name>
    <dbReference type="NCBI Taxonomy" id="732238"/>
    <lineage>
        <taxon>Bacteria</taxon>
        <taxon>Pseudomonadati</taxon>
        <taxon>Pseudomonadota</taxon>
        <taxon>Gammaproteobacteria</taxon>
        <taxon>Steroidobacterales</taxon>
        <taxon>Steroidobacteraceae</taxon>
        <taxon>Povalibacter</taxon>
    </lineage>
</organism>
<dbReference type="EMBL" id="JACHHZ010000002">
    <property type="protein sequence ID" value="MBB6092565.1"/>
    <property type="molecule type" value="Genomic_DNA"/>
</dbReference>
<dbReference type="InterPro" id="IPR006664">
    <property type="entry name" value="OMP_bac"/>
</dbReference>
<dbReference type="PRINTS" id="PR01021">
    <property type="entry name" value="OMPADOMAIN"/>
</dbReference>
<proteinExistence type="predicted"/>
<dbReference type="InterPro" id="IPR036737">
    <property type="entry name" value="OmpA-like_sf"/>
</dbReference>
<evidence type="ECO:0000313" key="7">
    <source>
        <dbReference type="Proteomes" id="UP000588068"/>
    </source>
</evidence>
<evidence type="ECO:0000256" key="4">
    <source>
        <dbReference type="PROSITE-ProRule" id="PRU00473"/>
    </source>
</evidence>
<dbReference type="PROSITE" id="PS01068">
    <property type="entry name" value="OMPA_1"/>
    <property type="match status" value="1"/>
</dbReference>
<evidence type="ECO:0000256" key="3">
    <source>
        <dbReference type="ARBA" id="ARBA00023237"/>
    </source>
</evidence>
<dbReference type="RefSeq" id="WP_184330354.1">
    <property type="nucleotide sequence ID" value="NZ_JACHHZ010000002.1"/>
</dbReference>
<dbReference type="Pfam" id="PF00691">
    <property type="entry name" value="OmpA"/>
    <property type="match status" value="1"/>
</dbReference>
<keyword evidence="7" id="KW-1185">Reference proteome</keyword>
<evidence type="ECO:0000313" key="6">
    <source>
        <dbReference type="EMBL" id="MBB6092565.1"/>
    </source>
</evidence>
<protein>
    <submittedName>
        <fullName evidence="6">Outer membrane protein OmpA-like peptidoglycan-associated protein</fullName>
    </submittedName>
</protein>
<dbReference type="InterPro" id="IPR050330">
    <property type="entry name" value="Bact_OuterMem_StrucFunc"/>
</dbReference>
<dbReference type="CDD" id="cd07185">
    <property type="entry name" value="OmpA_C-like"/>
    <property type="match status" value="1"/>
</dbReference>
<dbReference type="Pfam" id="PF13488">
    <property type="entry name" value="Gly-zipper_Omp"/>
    <property type="match status" value="1"/>
</dbReference>
<keyword evidence="2 4" id="KW-0472">Membrane</keyword>
<dbReference type="InterPro" id="IPR006665">
    <property type="entry name" value="OmpA-like"/>
</dbReference>
<dbReference type="PROSITE" id="PS51123">
    <property type="entry name" value="OMPA_2"/>
    <property type="match status" value="1"/>
</dbReference>
<comment type="caution">
    <text evidence="6">The sequence shown here is derived from an EMBL/GenBank/DDBJ whole genome shotgun (WGS) entry which is preliminary data.</text>
</comment>
<reference evidence="6 7" key="1">
    <citation type="submission" date="2020-08" db="EMBL/GenBank/DDBJ databases">
        <title>Genomic Encyclopedia of Type Strains, Phase IV (KMG-IV): sequencing the most valuable type-strain genomes for metagenomic binning, comparative biology and taxonomic classification.</title>
        <authorList>
            <person name="Goeker M."/>
        </authorList>
    </citation>
    <scope>NUCLEOTIDE SEQUENCE [LARGE SCALE GENOMIC DNA]</scope>
    <source>
        <strain evidence="6 7">DSM 26723</strain>
    </source>
</reference>
<comment type="subcellular location">
    <subcellularLocation>
        <location evidence="1">Cell outer membrane</location>
    </subcellularLocation>
</comment>
<dbReference type="SUPFAM" id="SSF103088">
    <property type="entry name" value="OmpA-like"/>
    <property type="match status" value="1"/>
</dbReference>
<evidence type="ECO:0000256" key="2">
    <source>
        <dbReference type="ARBA" id="ARBA00023136"/>
    </source>
</evidence>
<sequence>MEKRLLQSRGFISARSLAAAGVLIAFVSGCTTVNPYTREEQTSKAAKGAGIGAAAGAVVGLLTKGDKLENALIGAGVGAITGGGVGYYMDVQEAKLRQKLEGTGVSVTRMGDNITLNMPSSITFATNSSDLNAQFYNALDGVSMVLKEYNKTVVEVAGHTDSTGTDQYNQALSQRRAQSVASYLGSHGVDGKRLMTVGAGEGHPVASNDTEQGRSANRRVELTIVPVTTKG</sequence>
<dbReference type="InterPro" id="IPR039567">
    <property type="entry name" value="Gly-zipper"/>
</dbReference>
<keyword evidence="3" id="KW-0998">Cell outer membrane</keyword>
<dbReference type="PROSITE" id="PS51257">
    <property type="entry name" value="PROKAR_LIPOPROTEIN"/>
    <property type="match status" value="1"/>
</dbReference>
<name>A0A841HKM6_9GAMM</name>
<dbReference type="AlphaFoldDB" id="A0A841HKM6"/>
<dbReference type="Proteomes" id="UP000588068">
    <property type="component" value="Unassembled WGS sequence"/>
</dbReference>
<evidence type="ECO:0000259" key="5">
    <source>
        <dbReference type="PROSITE" id="PS51123"/>
    </source>
</evidence>
<feature type="domain" description="OmpA-like" evidence="5">
    <location>
        <begin position="111"/>
        <end position="228"/>
    </location>
</feature>
<evidence type="ECO:0000256" key="1">
    <source>
        <dbReference type="ARBA" id="ARBA00004442"/>
    </source>
</evidence>
<gene>
    <name evidence="6" type="ORF">HNQ60_001443</name>
</gene>
<dbReference type="PRINTS" id="PR01023">
    <property type="entry name" value="NAFLGMOTY"/>
</dbReference>
<dbReference type="Gene3D" id="3.30.1330.60">
    <property type="entry name" value="OmpA-like domain"/>
    <property type="match status" value="1"/>
</dbReference>
<accession>A0A841HKM6</accession>
<dbReference type="GO" id="GO:0009279">
    <property type="term" value="C:cell outer membrane"/>
    <property type="evidence" value="ECO:0007669"/>
    <property type="project" value="UniProtKB-SubCell"/>
</dbReference>
<dbReference type="PANTHER" id="PTHR30329:SF21">
    <property type="entry name" value="LIPOPROTEIN YIAD-RELATED"/>
    <property type="match status" value="1"/>
</dbReference>
<dbReference type="PANTHER" id="PTHR30329">
    <property type="entry name" value="STATOR ELEMENT OF FLAGELLAR MOTOR COMPLEX"/>
    <property type="match status" value="1"/>
</dbReference>
<dbReference type="InterPro" id="IPR006690">
    <property type="entry name" value="OMPA-like_CS"/>
</dbReference>